<dbReference type="AlphaFoldDB" id="A0A8H7DI90"/>
<keyword evidence="2" id="KW-1185">Reference proteome</keyword>
<accession>A0A8H7DI90</accession>
<gene>
    <name evidence="1" type="ORF">MVEN_00091300</name>
</gene>
<reference evidence="1" key="1">
    <citation type="submission" date="2020-05" db="EMBL/GenBank/DDBJ databases">
        <title>Mycena genomes resolve the evolution of fungal bioluminescence.</title>
        <authorList>
            <person name="Tsai I.J."/>
        </authorList>
    </citation>
    <scope>NUCLEOTIDE SEQUENCE</scope>
    <source>
        <strain evidence="1">CCC161011</strain>
    </source>
</reference>
<evidence type="ECO:0000313" key="2">
    <source>
        <dbReference type="Proteomes" id="UP000620124"/>
    </source>
</evidence>
<protein>
    <submittedName>
        <fullName evidence="1">Uncharacterized protein</fullName>
    </submittedName>
</protein>
<organism evidence="1 2">
    <name type="scientific">Mycena venus</name>
    <dbReference type="NCBI Taxonomy" id="2733690"/>
    <lineage>
        <taxon>Eukaryota</taxon>
        <taxon>Fungi</taxon>
        <taxon>Dikarya</taxon>
        <taxon>Basidiomycota</taxon>
        <taxon>Agaricomycotina</taxon>
        <taxon>Agaricomycetes</taxon>
        <taxon>Agaricomycetidae</taxon>
        <taxon>Agaricales</taxon>
        <taxon>Marasmiineae</taxon>
        <taxon>Mycenaceae</taxon>
        <taxon>Mycena</taxon>
    </lineage>
</organism>
<dbReference type="OrthoDB" id="412109at2759"/>
<dbReference type="EMBL" id="JACAZI010000001">
    <property type="protein sequence ID" value="KAF7372311.1"/>
    <property type="molecule type" value="Genomic_DNA"/>
</dbReference>
<sequence>MNYPSGGVVGWTQKCSCCQLFNHLHHLSTASSHSHPALLTRPQTNQMTLNIEILVAEDRESFGSQQSRVYTPMEVDEPLGETTGWSRPSVSPVDIEMTTPEYNEWKDSDTGGVKANWGKPGTVYCRQKLTDSQMNHSLISNQNLCSQTEWECLDWGAPQNQEINYKKKWDALRHNQPLFDFHFRHIPWPIFRSIEDNVEINTPSVESFIFGQNIEQNRGPPPTPETRKLAKENLKFFHSDKFASILERVVPGDRERAKESAEIVSKILTRHLG</sequence>
<evidence type="ECO:0000313" key="1">
    <source>
        <dbReference type="EMBL" id="KAF7372311.1"/>
    </source>
</evidence>
<name>A0A8H7DI90_9AGAR</name>
<comment type="caution">
    <text evidence="1">The sequence shown here is derived from an EMBL/GenBank/DDBJ whole genome shotgun (WGS) entry which is preliminary data.</text>
</comment>
<proteinExistence type="predicted"/>
<dbReference type="Proteomes" id="UP000620124">
    <property type="component" value="Unassembled WGS sequence"/>
</dbReference>